<feature type="domain" description="NADPH-dependent FMN reductase-like" evidence="4">
    <location>
        <begin position="22"/>
        <end position="170"/>
    </location>
</feature>
<evidence type="ECO:0000313" key="5">
    <source>
        <dbReference type="EMBL" id="MFC4556015.1"/>
    </source>
</evidence>
<dbReference type="EC" id="1.5.1.-" evidence="5"/>
<dbReference type="PANTHER" id="PTHR43408:SF2">
    <property type="entry name" value="FMN REDUCTASE (NADPH)"/>
    <property type="match status" value="1"/>
</dbReference>
<dbReference type="Pfam" id="PF03358">
    <property type="entry name" value="FMN_red"/>
    <property type="match status" value="1"/>
</dbReference>
<evidence type="ECO:0000313" key="6">
    <source>
        <dbReference type="Proteomes" id="UP001595955"/>
    </source>
</evidence>
<dbReference type="InterPro" id="IPR029039">
    <property type="entry name" value="Flavoprotein-like_sf"/>
</dbReference>
<name>A0ABV9DB44_9MICO</name>
<keyword evidence="6" id="KW-1185">Reference proteome</keyword>
<reference evidence="6" key="1">
    <citation type="journal article" date="2019" name="Int. J. Syst. Evol. Microbiol.">
        <title>The Global Catalogue of Microorganisms (GCM) 10K type strain sequencing project: providing services to taxonomists for standard genome sequencing and annotation.</title>
        <authorList>
            <consortium name="The Broad Institute Genomics Platform"/>
            <consortium name="The Broad Institute Genome Sequencing Center for Infectious Disease"/>
            <person name="Wu L."/>
            <person name="Ma J."/>
        </authorList>
    </citation>
    <scope>NUCLEOTIDE SEQUENCE [LARGE SCALE GENOMIC DNA]</scope>
    <source>
        <strain evidence="6">JCM 3369</strain>
    </source>
</reference>
<proteinExistence type="predicted"/>
<comment type="caution">
    <text evidence="5">The sequence shown here is derived from an EMBL/GenBank/DDBJ whole genome shotgun (WGS) entry which is preliminary data.</text>
</comment>
<keyword evidence="2" id="KW-0288">FMN</keyword>
<keyword evidence="1" id="KW-0285">Flavoprotein</keyword>
<gene>
    <name evidence="5" type="ORF">ACFO3F_12215</name>
</gene>
<dbReference type="EMBL" id="JBHSGF010000008">
    <property type="protein sequence ID" value="MFC4556015.1"/>
    <property type="molecule type" value="Genomic_DNA"/>
</dbReference>
<dbReference type="SUPFAM" id="SSF52218">
    <property type="entry name" value="Flavoproteins"/>
    <property type="match status" value="1"/>
</dbReference>
<dbReference type="InterPro" id="IPR023932">
    <property type="entry name" value="CE1759_FMN_reduct"/>
</dbReference>
<evidence type="ECO:0000256" key="1">
    <source>
        <dbReference type="ARBA" id="ARBA00022630"/>
    </source>
</evidence>
<evidence type="ECO:0000256" key="3">
    <source>
        <dbReference type="ARBA" id="ARBA00023002"/>
    </source>
</evidence>
<sequence length="223" mass="22979">MSAPTPPRPPTPAAASGPTRSLVVVSAGLGQPSSTRLLADRLAGATVAALEERGVAASVETVELRSVAHDIVNAMLTGFAGGELRRVLDAVTGADGLIAVTPLFTTTYSGLFKSFVDVIDKDALSGMPVLLGATGGTPRHSLALEYAMRPLFTYLRAEVVSTSVFAATDDWSGETDGASPLVTRIGRAGRELAEMVTRRENPGPPDAYADAPSFADLLGGLEG</sequence>
<dbReference type="GO" id="GO:0016491">
    <property type="term" value="F:oxidoreductase activity"/>
    <property type="evidence" value="ECO:0007669"/>
    <property type="project" value="UniProtKB-KW"/>
</dbReference>
<dbReference type="NCBIfam" id="TIGR04037">
    <property type="entry name" value="LLM_duo_CE1759"/>
    <property type="match status" value="1"/>
</dbReference>
<organism evidence="5 6">
    <name type="scientific">Georgenia faecalis</name>
    <dbReference type="NCBI Taxonomy" id="2483799"/>
    <lineage>
        <taxon>Bacteria</taxon>
        <taxon>Bacillati</taxon>
        <taxon>Actinomycetota</taxon>
        <taxon>Actinomycetes</taxon>
        <taxon>Micrococcales</taxon>
        <taxon>Bogoriellaceae</taxon>
        <taxon>Georgenia</taxon>
    </lineage>
</organism>
<evidence type="ECO:0000259" key="4">
    <source>
        <dbReference type="Pfam" id="PF03358"/>
    </source>
</evidence>
<keyword evidence="3 5" id="KW-0560">Oxidoreductase</keyword>
<dbReference type="InterPro" id="IPR051814">
    <property type="entry name" value="NAD(P)H-dep_FMN_reductase"/>
</dbReference>
<dbReference type="RefSeq" id="WP_122823371.1">
    <property type="nucleotide sequence ID" value="NZ_CP033325.1"/>
</dbReference>
<dbReference type="Gene3D" id="3.40.50.360">
    <property type="match status" value="1"/>
</dbReference>
<protein>
    <submittedName>
        <fullName evidence="5">FMN reductase</fullName>
        <ecNumber evidence="5">1.5.1.-</ecNumber>
    </submittedName>
</protein>
<dbReference type="PANTHER" id="PTHR43408">
    <property type="entry name" value="FMN REDUCTASE (NADPH)"/>
    <property type="match status" value="1"/>
</dbReference>
<evidence type="ECO:0000256" key="2">
    <source>
        <dbReference type="ARBA" id="ARBA00022643"/>
    </source>
</evidence>
<dbReference type="InterPro" id="IPR005025">
    <property type="entry name" value="FMN_Rdtase-like_dom"/>
</dbReference>
<accession>A0ABV9DB44</accession>
<dbReference type="Proteomes" id="UP001595955">
    <property type="component" value="Unassembled WGS sequence"/>
</dbReference>